<reference evidence="1" key="1">
    <citation type="submission" date="2018-10" db="EMBL/GenBank/DDBJ databases">
        <title>Hidden diversity of soil giant viruses.</title>
        <authorList>
            <person name="Schulz F."/>
            <person name="Alteio L."/>
            <person name="Goudeau D."/>
            <person name="Ryan E.M."/>
            <person name="Malmstrom R.R."/>
            <person name="Blanchard J."/>
            <person name="Woyke T."/>
        </authorList>
    </citation>
    <scope>NUCLEOTIDE SEQUENCE</scope>
    <source>
        <strain evidence="1">TEV1</strain>
    </source>
</reference>
<protein>
    <submittedName>
        <fullName evidence="1">Nucleotidyltransferase</fullName>
    </submittedName>
</protein>
<dbReference type="Pfam" id="PF10127">
    <property type="entry name" value="RlaP"/>
    <property type="match status" value="1"/>
</dbReference>
<dbReference type="GO" id="GO:0016740">
    <property type="term" value="F:transferase activity"/>
    <property type="evidence" value="ECO:0007669"/>
    <property type="project" value="UniProtKB-KW"/>
</dbReference>
<dbReference type="PANTHER" id="PTHR34817">
    <property type="entry name" value="NUCLEOTIDYLTRANSFERASE"/>
    <property type="match status" value="1"/>
</dbReference>
<accession>A0A3G4ZQ79</accession>
<proteinExistence type="predicted"/>
<dbReference type="EMBL" id="MK071980">
    <property type="protein sequence ID" value="AYV75599.1"/>
    <property type="molecule type" value="Genomic_DNA"/>
</dbReference>
<sequence>MARINEILSKLEKENNITVIYAVEAGSRVWGFGSDSSDYDIRFIYKHNNPVEYIMMKTDSMIETITGFSDDKIYDWQGWDITKAMGHLKQSNPSIIEWLYSPIVYINRINFQEMCLKLLDKMHSKLSLMYHYKSIAWTNWETHINITNSDKDEINCKKYLYVIRPIATLQYLMENNDGQNEIIIDFNILLSKLVKMKCIDKDTVDELNKLVNLKKSVDKMGTCKRIEKIDKWIVRQFDRFNEEINTNNSDESYKESFVVNSMISVYKKLENETKKIIQLTKSGKIHAGLVSRSDYLNAIGLCLQFLWLVKSEQTTSNMPTKIFQLVECNLVNNNIREEINKIINPEINTDADNNDIIKYKLFVLQQLNELMEFVNINSEDLNIKLPENANYRGDLVEYHLSNMLNSYWLLTHTDDKINSIPKNIISDDGINSVPKHIRDKCKKIIEICKPKNIFTSNLIVNDWLNDTVSEYEHVVKDQHKKLLEIKDKNTQKRYNDSLQKVNVNDFNEIIKKIFN</sequence>
<dbReference type="InterPro" id="IPR018775">
    <property type="entry name" value="RlaP"/>
</dbReference>
<evidence type="ECO:0000313" key="1">
    <source>
        <dbReference type="EMBL" id="AYV75599.1"/>
    </source>
</evidence>
<organism evidence="1">
    <name type="scientific">Terrestrivirus sp</name>
    <dbReference type="NCBI Taxonomy" id="2487775"/>
    <lineage>
        <taxon>Viruses</taxon>
        <taxon>Varidnaviria</taxon>
        <taxon>Bamfordvirae</taxon>
        <taxon>Nucleocytoviricota</taxon>
        <taxon>Megaviricetes</taxon>
        <taxon>Imitervirales</taxon>
        <taxon>Mimiviridae</taxon>
        <taxon>Klosneuvirinae</taxon>
    </lineage>
</organism>
<gene>
    <name evidence="1" type="ORF">Terrestrivirus2_107</name>
</gene>
<name>A0A3G4ZQ79_9VIRU</name>
<dbReference type="PANTHER" id="PTHR34817:SF2">
    <property type="entry name" value="NUCLEOTIDYLTRANSFERASE"/>
    <property type="match status" value="1"/>
</dbReference>
<keyword evidence="1" id="KW-0808">Transferase</keyword>